<evidence type="ECO:0000256" key="1">
    <source>
        <dbReference type="ARBA" id="ARBA00022603"/>
    </source>
</evidence>
<dbReference type="Gene3D" id="3.40.50.150">
    <property type="entry name" value="Vaccinia Virus protein VP39"/>
    <property type="match status" value="1"/>
</dbReference>
<accession>A0AAE0XCW3</accession>
<dbReference type="GO" id="GO:0008171">
    <property type="term" value="F:O-methyltransferase activity"/>
    <property type="evidence" value="ECO:0007669"/>
    <property type="project" value="InterPro"/>
</dbReference>
<dbReference type="SUPFAM" id="SSF46785">
    <property type="entry name" value="Winged helix' DNA-binding domain"/>
    <property type="match status" value="1"/>
</dbReference>
<dbReference type="Proteomes" id="UP001270362">
    <property type="component" value="Unassembled WGS sequence"/>
</dbReference>
<dbReference type="Pfam" id="PF00891">
    <property type="entry name" value="Methyltransf_2"/>
    <property type="match status" value="1"/>
</dbReference>
<dbReference type="InterPro" id="IPR029063">
    <property type="entry name" value="SAM-dependent_MTases_sf"/>
</dbReference>
<keyword evidence="1" id="KW-0489">Methyltransferase</keyword>
<protein>
    <submittedName>
        <fullName evidence="5">O-methyltransferase</fullName>
    </submittedName>
</protein>
<dbReference type="PROSITE" id="PS51683">
    <property type="entry name" value="SAM_OMT_II"/>
    <property type="match status" value="1"/>
</dbReference>
<evidence type="ECO:0000256" key="2">
    <source>
        <dbReference type="ARBA" id="ARBA00022679"/>
    </source>
</evidence>
<dbReference type="EMBL" id="JAULSO010000002">
    <property type="protein sequence ID" value="KAK3690325.1"/>
    <property type="molecule type" value="Genomic_DNA"/>
</dbReference>
<dbReference type="InterPro" id="IPR036390">
    <property type="entry name" value="WH_DNA-bd_sf"/>
</dbReference>
<dbReference type="InterPro" id="IPR036388">
    <property type="entry name" value="WH-like_DNA-bd_sf"/>
</dbReference>
<dbReference type="AlphaFoldDB" id="A0AAE0XCW3"/>
<sequence length="419" mass="46476">MAREGQAELQLATEQLNAAVARFNNEPAADEAVDQGQRRDIIEAAKRIIESVEGPAEQWVESAGSLAVIAANRLFWEWNVFESIPLDGSSISYADLATKVDAELALLTRIGGLLVSSGVLKQIGPDHIAHTPRSKIFVEENPAGAVYMLNWDNGLQMYAQLPKYFEQYGRKEPEAMTHIPLTFSHGHPEIGYYEMIARDPAVTRRFLQGMAGIEARTPVVGIYDFSWVVSLVQHEHHELSVEAHMQRPLFVDIGGGPGKAIKLILAEYPALPAERFYLQDREGVIKANQALNDPALRGVQYMAIDFHVAQPLKGALIYFFRRVLHNYADPVTVNILRHVAEAMAPDSKLLLQEDIAENPPNRESAWLDLLMLGFGGKQRTLDNWERVLGAAGLEIASIASGKGPWKSLRVIECVKKTVV</sequence>
<dbReference type="Gene3D" id="1.10.10.10">
    <property type="entry name" value="Winged helix-like DNA-binding domain superfamily/Winged helix DNA-binding domain"/>
    <property type="match status" value="1"/>
</dbReference>
<reference evidence="5" key="2">
    <citation type="submission" date="2023-06" db="EMBL/GenBank/DDBJ databases">
        <authorList>
            <consortium name="Lawrence Berkeley National Laboratory"/>
            <person name="Haridas S."/>
            <person name="Hensen N."/>
            <person name="Bonometti L."/>
            <person name="Westerberg I."/>
            <person name="Brannstrom I.O."/>
            <person name="Guillou S."/>
            <person name="Cros-Aarteil S."/>
            <person name="Calhoun S."/>
            <person name="Kuo A."/>
            <person name="Mondo S."/>
            <person name="Pangilinan J."/>
            <person name="Riley R."/>
            <person name="Labutti K."/>
            <person name="Andreopoulos B."/>
            <person name="Lipzen A."/>
            <person name="Chen C."/>
            <person name="Yanf M."/>
            <person name="Daum C."/>
            <person name="Ng V."/>
            <person name="Clum A."/>
            <person name="Steindorff A."/>
            <person name="Ohm R."/>
            <person name="Martin F."/>
            <person name="Silar P."/>
            <person name="Natvig D."/>
            <person name="Lalanne C."/>
            <person name="Gautier V."/>
            <person name="Ament-Velasquez S.L."/>
            <person name="Kruys A."/>
            <person name="Hutchinson M.I."/>
            <person name="Powell A.J."/>
            <person name="Barry K."/>
            <person name="Miller A.N."/>
            <person name="Grigoriev I.V."/>
            <person name="Debuchy R."/>
            <person name="Gladieux P."/>
            <person name="Thoren M.H."/>
            <person name="Johannesson H."/>
        </authorList>
    </citation>
    <scope>NUCLEOTIDE SEQUENCE</scope>
    <source>
        <strain evidence="5">CBS 314.62</strain>
    </source>
</reference>
<proteinExistence type="predicted"/>
<reference evidence="5" key="1">
    <citation type="journal article" date="2023" name="Mol. Phylogenet. Evol.">
        <title>Genome-scale phylogeny and comparative genomics of the fungal order Sordariales.</title>
        <authorList>
            <person name="Hensen N."/>
            <person name="Bonometti L."/>
            <person name="Westerberg I."/>
            <person name="Brannstrom I.O."/>
            <person name="Guillou S."/>
            <person name="Cros-Aarteil S."/>
            <person name="Calhoun S."/>
            <person name="Haridas S."/>
            <person name="Kuo A."/>
            <person name="Mondo S."/>
            <person name="Pangilinan J."/>
            <person name="Riley R."/>
            <person name="LaButti K."/>
            <person name="Andreopoulos B."/>
            <person name="Lipzen A."/>
            <person name="Chen C."/>
            <person name="Yan M."/>
            <person name="Daum C."/>
            <person name="Ng V."/>
            <person name="Clum A."/>
            <person name="Steindorff A."/>
            <person name="Ohm R.A."/>
            <person name="Martin F."/>
            <person name="Silar P."/>
            <person name="Natvig D.O."/>
            <person name="Lalanne C."/>
            <person name="Gautier V."/>
            <person name="Ament-Velasquez S.L."/>
            <person name="Kruys A."/>
            <person name="Hutchinson M.I."/>
            <person name="Powell A.J."/>
            <person name="Barry K."/>
            <person name="Miller A.N."/>
            <person name="Grigoriev I.V."/>
            <person name="Debuchy R."/>
            <person name="Gladieux P."/>
            <person name="Hiltunen Thoren M."/>
            <person name="Johannesson H."/>
        </authorList>
    </citation>
    <scope>NUCLEOTIDE SEQUENCE</scope>
    <source>
        <strain evidence="5">CBS 314.62</strain>
    </source>
</reference>
<dbReference type="InterPro" id="IPR016461">
    <property type="entry name" value="COMT-like"/>
</dbReference>
<feature type="domain" description="O-methyltransferase C-terminal" evidence="4">
    <location>
        <begin position="244"/>
        <end position="393"/>
    </location>
</feature>
<comment type="caution">
    <text evidence="5">The sequence shown here is derived from an EMBL/GenBank/DDBJ whole genome shotgun (WGS) entry which is preliminary data.</text>
</comment>
<keyword evidence="2" id="KW-0808">Transferase</keyword>
<dbReference type="SUPFAM" id="SSF53335">
    <property type="entry name" value="S-adenosyl-L-methionine-dependent methyltransferases"/>
    <property type="match status" value="1"/>
</dbReference>
<dbReference type="InterPro" id="IPR001077">
    <property type="entry name" value="COMT_C"/>
</dbReference>
<evidence type="ECO:0000259" key="4">
    <source>
        <dbReference type="Pfam" id="PF00891"/>
    </source>
</evidence>
<dbReference type="GO" id="GO:0032259">
    <property type="term" value="P:methylation"/>
    <property type="evidence" value="ECO:0007669"/>
    <property type="project" value="UniProtKB-KW"/>
</dbReference>
<organism evidence="5 6">
    <name type="scientific">Podospora appendiculata</name>
    <dbReference type="NCBI Taxonomy" id="314037"/>
    <lineage>
        <taxon>Eukaryota</taxon>
        <taxon>Fungi</taxon>
        <taxon>Dikarya</taxon>
        <taxon>Ascomycota</taxon>
        <taxon>Pezizomycotina</taxon>
        <taxon>Sordariomycetes</taxon>
        <taxon>Sordariomycetidae</taxon>
        <taxon>Sordariales</taxon>
        <taxon>Podosporaceae</taxon>
        <taxon>Podospora</taxon>
    </lineage>
</organism>
<keyword evidence="3" id="KW-0949">S-adenosyl-L-methionine</keyword>
<evidence type="ECO:0000313" key="6">
    <source>
        <dbReference type="Proteomes" id="UP001270362"/>
    </source>
</evidence>
<gene>
    <name evidence="5" type="ORF">B0T22DRAFT_515559</name>
</gene>
<evidence type="ECO:0000313" key="5">
    <source>
        <dbReference type="EMBL" id="KAK3690325.1"/>
    </source>
</evidence>
<dbReference type="PANTHER" id="PTHR43712">
    <property type="entry name" value="PUTATIVE (AFU_ORTHOLOGUE AFUA_4G14580)-RELATED"/>
    <property type="match status" value="1"/>
</dbReference>
<dbReference type="PANTHER" id="PTHR43712:SF16">
    <property type="entry name" value="O-METHYLTRANSFERASE ELCB"/>
    <property type="match status" value="1"/>
</dbReference>
<name>A0AAE0XCW3_9PEZI</name>
<keyword evidence="6" id="KW-1185">Reference proteome</keyword>
<evidence type="ECO:0000256" key="3">
    <source>
        <dbReference type="ARBA" id="ARBA00022691"/>
    </source>
</evidence>